<protein>
    <recommendedName>
        <fullName evidence="3">8 kDa Amblyomma family member</fullName>
    </recommendedName>
</protein>
<reference evidence="2" key="1">
    <citation type="journal article" date="2016" name="Ticks Tick Borne Dis.">
        <title>De novo assembly and annotation of the salivary gland transcriptome of Rhipicephalus appendiculatus male and female ticks during blood feeding.</title>
        <authorList>
            <person name="de Castro M.H."/>
            <person name="de Klerk D."/>
            <person name="Pienaar R."/>
            <person name="Latif A.A."/>
            <person name="Rees D.J."/>
            <person name="Mans B.J."/>
        </authorList>
    </citation>
    <scope>NUCLEOTIDE SEQUENCE</scope>
    <source>
        <tissue evidence="2">Salivary glands</tissue>
    </source>
</reference>
<dbReference type="EMBL" id="GEDV01006626">
    <property type="protein sequence ID" value="JAP81931.1"/>
    <property type="molecule type" value="Transcribed_RNA"/>
</dbReference>
<keyword evidence="1" id="KW-0732">Signal</keyword>
<sequence>MFSSKLLTFSFLAVAILLIYTVDLSSAHPSVGSSPVCDPSLACPNNDPERDCHSQGCQCVFKSGGSNSTQPNIRYCSAA</sequence>
<accession>A0A131YVK0</accession>
<proteinExistence type="predicted"/>
<feature type="signal peptide" evidence="1">
    <location>
        <begin position="1"/>
        <end position="27"/>
    </location>
</feature>
<feature type="chain" id="PRO_5007286139" description="8 kDa Amblyomma family member" evidence="1">
    <location>
        <begin position="28"/>
        <end position="79"/>
    </location>
</feature>
<organism evidence="2">
    <name type="scientific">Rhipicephalus appendiculatus</name>
    <name type="common">Brown ear tick</name>
    <dbReference type="NCBI Taxonomy" id="34631"/>
    <lineage>
        <taxon>Eukaryota</taxon>
        <taxon>Metazoa</taxon>
        <taxon>Ecdysozoa</taxon>
        <taxon>Arthropoda</taxon>
        <taxon>Chelicerata</taxon>
        <taxon>Arachnida</taxon>
        <taxon>Acari</taxon>
        <taxon>Parasitiformes</taxon>
        <taxon>Ixodida</taxon>
        <taxon>Ixodoidea</taxon>
        <taxon>Ixodidae</taxon>
        <taxon>Rhipicephalinae</taxon>
        <taxon>Rhipicephalus</taxon>
        <taxon>Rhipicephalus</taxon>
    </lineage>
</organism>
<evidence type="ECO:0008006" key="3">
    <source>
        <dbReference type="Google" id="ProtNLM"/>
    </source>
</evidence>
<evidence type="ECO:0000313" key="2">
    <source>
        <dbReference type="EMBL" id="JAP81931.1"/>
    </source>
</evidence>
<dbReference type="AlphaFoldDB" id="A0A131YVK0"/>
<evidence type="ECO:0000256" key="1">
    <source>
        <dbReference type="SAM" id="SignalP"/>
    </source>
</evidence>
<name>A0A131YVK0_RHIAP</name>